<reference evidence="3" key="1">
    <citation type="submission" date="2017-08" db="EMBL/GenBank/DDBJ databases">
        <authorList>
            <person name="Varghese N."/>
            <person name="Submissions S."/>
        </authorList>
    </citation>
    <scope>NUCLEOTIDE SEQUENCE [LARGE SCALE GENOMIC DNA]</scope>
    <source>
        <strain evidence="3">DSM 4725</strain>
    </source>
</reference>
<dbReference type="Proteomes" id="UP000219435">
    <property type="component" value="Unassembled WGS sequence"/>
</dbReference>
<evidence type="ECO:0000256" key="1">
    <source>
        <dbReference type="SAM" id="SignalP"/>
    </source>
</evidence>
<feature type="signal peptide" evidence="1">
    <location>
        <begin position="1"/>
        <end position="26"/>
    </location>
</feature>
<feature type="chain" id="PRO_5012605962" description="ATP/GTP-binding protein" evidence="1">
    <location>
        <begin position="27"/>
        <end position="300"/>
    </location>
</feature>
<sequence length="300" mass="30440">MLTSHRVVLLAIAIFTVSGGLNVAMAAPPVECAQRDAQTGICLVQATSAGQGAGGDNDVSPGWEQPAVGEAPPPSCTRAVADPQPWIGDPVWAGHRPEDGMIWVFTCPRPVGTGSGLWSGLIFLSNGAGAPGAPPVDPRLLAQEAIASMALKAPDIGMAPPPASRSGLVGLPVWMWVARTAGTTGPVQASASAGGVTVTAEARVSQVLWNMGDGHIVTCGLGTPYVQGTEGASPDCGHVYAQASSRHVPGGGPWPITATSTWTITWSGSGLSGTETLELSSSAELFVGELHVLNQDGASR</sequence>
<keyword evidence="3" id="KW-1185">Reference proteome</keyword>
<protein>
    <recommendedName>
        <fullName evidence="4">ATP/GTP-binding protein</fullName>
    </recommendedName>
</protein>
<evidence type="ECO:0008006" key="4">
    <source>
        <dbReference type="Google" id="ProtNLM"/>
    </source>
</evidence>
<gene>
    <name evidence="2" type="ORF">SAMN05660748_4310</name>
</gene>
<organism evidence="2 3">
    <name type="scientific">Blastococcus aggregatus</name>
    <dbReference type="NCBI Taxonomy" id="38502"/>
    <lineage>
        <taxon>Bacteria</taxon>
        <taxon>Bacillati</taxon>
        <taxon>Actinomycetota</taxon>
        <taxon>Actinomycetes</taxon>
        <taxon>Geodermatophilales</taxon>
        <taxon>Geodermatophilaceae</taxon>
        <taxon>Blastococcus</taxon>
    </lineage>
</organism>
<accession>A0A285VGK1</accession>
<dbReference type="EMBL" id="OBQI01000007">
    <property type="protein sequence ID" value="SOC53047.1"/>
    <property type="molecule type" value="Genomic_DNA"/>
</dbReference>
<evidence type="ECO:0000313" key="2">
    <source>
        <dbReference type="EMBL" id="SOC53047.1"/>
    </source>
</evidence>
<evidence type="ECO:0000313" key="3">
    <source>
        <dbReference type="Proteomes" id="UP000219435"/>
    </source>
</evidence>
<proteinExistence type="predicted"/>
<name>A0A285VGK1_9ACTN</name>
<dbReference type="AlphaFoldDB" id="A0A285VGK1"/>
<keyword evidence="1" id="KW-0732">Signal</keyword>
<dbReference type="OrthoDB" id="3742379at2"/>